<dbReference type="FunFam" id="3.20.20.150:FF:000001">
    <property type="entry name" value="Probable endonuclease 4"/>
    <property type="match status" value="1"/>
</dbReference>
<organism evidence="9 10">
    <name type="scientific">Calderihabitans maritimus</name>
    <dbReference type="NCBI Taxonomy" id="1246530"/>
    <lineage>
        <taxon>Bacteria</taxon>
        <taxon>Bacillati</taxon>
        <taxon>Bacillota</taxon>
        <taxon>Clostridia</taxon>
        <taxon>Neomoorellales</taxon>
        <taxon>Calderihabitantaceae</taxon>
        <taxon>Calderihabitans</taxon>
    </lineage>
</organism>
<dbReference type="GO" id="GO:0008270">
    <property type="term" value="F:zinc ion binding"/>
    <property type="evidence" value="ECO:0007669"/>
    <property type="project" value="UniProtKB-UniRule"/>
</dbReference>
<comment type="similarity">
    <text evidence="1 7">Belongs to the AP endonuclease 2 family.</text>
</comment>
<dbReference type="CDD" id="cd00019">
    <property type="entry name" value="AP2Ec"/>
    <property type="match status" value="1"/>
</dbReference>
<dbReference type="Gene3D" id="3.20.20.150">
    <property type="entry name" value="Divalent-metal-dependent TIM barrel enzymes"/>
    <property type="match status" value="1"/>
</dbReference>
<dbReference type="GO" id="GO:0008833">
    <property type="term" value="F:deoxyribonuclease IV (phage-T4-induced) activity"/>
    <property type="evidence" value="ECO:0007669"/>
    <property type="project" value="UniProtKB-UniRule"/>
</dbReference>
<dbReference type="PROSITE" id="PS00731">
    <property type="entry name" value="AP_NUCLEASE_F2_3"/>
    <property type="match status" value="1"/>
</dbReference>
<dbReference type="InterPro" id="IPR018246">
    <property type="entry name" value="AP_endonuc_F2_Zn_BS"/>
</dbReference>
<evidence type="ECO:0000256" key="5">
    <source>
        <dbReference type="ARBA" id="ARBA00022833"/>
    </source>
</evidence>
<feature type="binding site" evidence="7">
    <location>
        <position position="257"/>
    </location>
    <ligand>
        <name>Zn(2+)</name>
        <dbReference type="ChEBI" id="CHEBI:29105"/>
        <label>2</label>
    </ligand>
</feature>
<feature type="binding site" evidence="7">
    <location>
        <position position="212"/>
    </location>
    <ligand>
        <name>Zn(2+)</name>
        <dbReference type="ChEBI" id="CHEBI:29105"/>
        <label>2</label>
    </ligand>
</feature>
<dbReference type="InterPro" id="IPR001719">
    <property type="entry name" value="AP_endonuc_2"/>
</dbReference>
<feature type="binding site" evidence="7">
    <location>
        <position position="66"/>
    </location>
    <ligand>
        <name>Zn(2+)</name>
        <dbReference type="ChEBI" id="CHEBI:29105"/>
        <label>1</label>
    </ligand>
</feature>
<comment type="catalytic activity">
    <reaction evidence="7">
        <text>Endonucleolytic cleavage to 5'-phosphooligonucleotide end-products.</text>
        <dbReference type="EC" id="3.1.21.2"/>
    </reaction>
</comment>
<evidence type="ECO:0000259" key="8">
    <source>
        <dbReference type="Pfam" id="PF01261"/>
    </source>
</evidence>
<dbReference type="GO" id="GO:0008081">
    <property type="term" value="F:phosphoric diester hydrolase activity"/>
    <property type="evidence" value="ECO:0007669"/>
    <property type="project" value="TreeGrafter"/>
</dbReference>
<dbReference type="EC" id="3.1.21.2" evidence="7"/>
<feature type="binding site" evidence="7">
    <location>
        <position position="225"/>
    </location>
    <ligand>
        <name>Zn(2+)</name>
        <dbReference type="ChEBI" id="CHEBI:29105"/>
        <label>3</label>
    </ligand>
</feature>
<protein>
    <recommendedName>
        <fullName evidence="7">Probable endonuclease 4</fullName>
        <ecNumber evidence="7">3.1.21.2</ecNumber>
    </recommendedName>
    <alternativeName>
        <fullName evidence="7">Endodeoxyribonuclease IV</fullName>
    </alternativeName>
    <alternativeName>
        <fullName evidence="7">Endonuclease IV</fullName>
    </alternativeName>
</protein>
<dbReference type="GO" id="GO:0003906">
    <property type="term" value="F:DNA-(apurinic or apyrimidinic site) endonuclease activity"/>
    <property type="evidence" value="ECO:0007669"/>
    <property type="project" value="TreeGrafter"/>
</dbReference>
<name>A0A1Z5HQL4_9FIRM</name>
<reference evidence="10" key="1">
    <citation type="journal article" date="2017" name="Appl. Environ. Microbiol.">
        <title>Genomic analysis of Calderihabitans maritimus KKC1, a thermophilic hydrogenogenic carboxydotrophic bacterium isolated from marine sediment.</title>
        <authorList>
            <person name="Omae K."/>
            <person name="Yoneda Y."/>
            <person name="Fukuyama Y."/>
            <person name="Yoshida T."/>
            <person name="Sako Y."/>
        </authorList>
    </citation>
    <scope>NUCLEOTIDE SEQUENCE [LARGE SCALE GENOMIC DNA]</scope>
    <source>
        <strain evidence="10">KKC1</strain>
    </source>
</reference>
<keyword evidence="6 7" id="KW-0234">DNA repair</keyword>
<keyword evidence="2 7" id="KW-0479">Metal-binding</keyword>
<dbReference type="PANTHER" id="PTHR21445:SF0">
    <property type="entry name" value="APURINIC-APYRIMIDINIC ENDONUCLEASE"/>
    <property type="match status" value="1"/>
</dbReference>
<evidence type="ECO:0000256" key="7">
    <source>
        <dbReference type="HAMAP-Rule" id="MF_00152"/>
    </source>
</evidence>
<gene>
    <name evidence="7" type="primary">nfo</name>
    <name evidence="9" type="ORF">KKC1_07310</name>
</gene>
<sequence length="278" mass="31470">MRIGSHLSIAKGLNNAARMAGEIKANTFQFFTRNPRGGWARNIPETEVKSWKKIRQQQDLYPVVGHLPYTVNLAAGREEVHRFARMVLREDLQRMDNIEAEYLVVHPGSHGGLGREKGLDKILEALEEVFLPYSGKSMLLLETMAGQGTELGTLEDLGEILNRLGNPDQLGICIDTCHLFAAGYNLREEREVDRLAEDIERYVGMNRVKTVHLNDSKMPWGSRKDRHAGIGEGYLGLEGVEVLVNHPALRDLPFLLETPVKEYKEYGIEIERVLSVRR</sequence>
<feature type="binding site" evidence="7">
    <location>
        <position position="227"/>
    </location>
    <ligand>
        <name>Zn(2+)</name>
        <dbReference type="ChEBI" id="CHEBI:29105"/>
        <label>3</label>
    </ligand>
</feature>
<evidence type="ECO:0000313" key="9">
    <source>
        <dbReference type="EMBL" id="GAW91570.1"/>
    </source>
</evidence>
<evidence type="ECO:0000256" key="6">
    <source>
        <dbReference type="ARBA" id="ARBA00023204"/>
    </source>
</evidence>
<dbReference type="EMBL" id="BDGJ01000020">
    <property type="protein sequence ID" value="GAW91570.1"/>
    <property type="molecule type" value="Genomic_DNA"/>
</dbReference>
<feature type="binding site" evidence="7">
    <location>
        <position position="106"/>
    </location>
    <ligand>
        <name>Zn(2+)</name>
        <dbReference type="ChEBI" id="CHEBI:29105"/>
        <label>1</label>
    </ligand>
</feature>
<keyword evidence="7" id="KW-0540">Nuclease</keyword>
<keyword evidence="3 7" id="KW-0227">DNA damage</keyword>
<keyword evidence="4 7" id="KW-0378">Hydrolase</keyword>
<keyword evidence="10" id="KW-1185">Reference proteome</keyword>
<accession>A0A1Z5HQL4</accession>
<feature type="binding site" evidence="7">
    <location>
        <position position="142"/>
    </location>
    <ligand>
        <name>Zn(2+)</name>
        <dbReference type="ChEBI" id="CHEBI:29105"/>
        <label>2</label>
    </ligand>
</feature>
<dbReference type="SMART" id="SM00518">
    <property type="entry name" value="AP2Ec"/>
    <property type="match status" value="1"/>
</dbReference>
<evidence type="ECO:0000256" key="2">
    <source>
        <dbReference type="ARBA" id="ARBA00022723"/>
    </source>
</evidence>
<dbReference type="NCBIfam" id="TIGR00587">
    <property type="entry name" value="nfo"/>
    <property type="match status" value="1"/>
</dbReference>
<feature type="domain" description="Xylose isomerase-like TIM barrel" evidence="8">
    <location>
        <begin position="21"/>
        <end position="261"/>
    </location>
</feature>
<dbReference type="HAMAP" id="MF_00152">
    <property type="entry name" value="Nfo"/>
    <property type="match status" value="1"/>
</dbReference>
<comment type="function">
    <text evidence="7">Endonuclease IV plays a role in DNA repair. It cleaves phosphodiester bonds at apurinic or apyrimidinic (AP) sites, generating a 3'-hydroxyl group and a 5'-terminal sugar phosphate.</text>
</comment>
<dbReference type="InterPro" id="IPR036237">
    <property type="entry name" value="Xyl_isomerase-like_sf"/>
</dbReference>
<keyword evidence="7 9" id="KW-0255">Endonuclease</keyword>
<keyword evidence="5 7" id="KW-0862">Zinc</keyword>
<dbReference type="Proteomes" id="UP000197032">
    <property type="component" value="Unassembled WGS sequence"/>
</dbReference>
<evidence type="ECO:0000313" key="10">
    <source>
        <dbReference type="Proteomes" id="UP000197032"/>
    </source>
</evidence>
<dbReference type="Pfam" id="PF01261">
    <property type="entry name" value="AP_endonuc_2"/>
    <property type="match status" value="1"/>
</dbReference>
<dbReference type="PANTHER" id="PTHR21445">
    <property type="entry name" value="ENDONUCLEASE IV ENDODEOXYRIBONUCLEASE IV"/>
    <property type="match status" value="1"/>
</dbReference>
<dbReference type="GO" id="GO:0003677">
    <property type="term" value="F:DNA binding"/>
    <property type="evidence" value="ECO:0007669"/>
    <property type="project" value="InterPro"/>
</dbReference>
<dbReference type="PROSITE" id="PS00730">
    <property type="entry name" value="AP_NUCLEASE_F2_2"/>
    <property type="match status" value="1"/>
</dbReference>
<evidence type="ECO:0000256" key="3">
    <source>
        <dbReference type="ARBA" id="ARBA00022763"/>
    </source>
</evidence>
<comment type="caution">
    <text evidence="9">The sequence shown here is derived from an EMBL/GenBank/DDBJ whole genome shotgun (WGS) entry which is preliminary data.</text>
</comment>
<dbReference type="SUPFAM" id="SSF51658">
    <property type="entry name" value="Xylose isomerase-like"/>
    <property type="match status" value="1"/>
</dbReference>
<comment type="cofactor">
    <cofactor evidence="7">
        <name>Zn(2+)</name>
        <dbReference type="ChEBI" id="CHEBI:29105"/>
    </cofactor>
    <text evidence="7">Binds 3 Zn(2+) ions.</text>
</comment>
<evidence type="ECO:0000256" key="1">
    <source>
        <dbReference type="ARBA" id="ARBA00005340"/>
    </source>
</evidence>
<dbReference type="RefSeq" id="WP_088553088.1">
    <property type="nucleotide sequence ID" value="NZ_BDGJ01000020.1"/>
</dbReference>
<dbReference type="InterPro" id="IPR013022">
    <property type="entry name" value="Xyl_isomerase-like_TIM-brl"/>
</dbReference>
<dbReference type="GO" id="GO:0006284">
    <property type="term" value="P:base-excision repair"/>
    <property type="evidence" value="ECO:0007669"/>
    <property type="project" value="TreeGrafter"/>
</dbReference>
<dbReference type="OrthoDB" id="9805666at2"/>
<evidence type="ECO:0000256" key="4">
    <source>
        <dbReference type="ARBA" id="ARBA00022801"/>
    </source>
</evidence>
<feature type="binding site" evidence="7">
    <location>
        <position position="178"/>
    </location>
    <ligand>
        <name>Zn(2+)</name>
        <dbReference type="ChEBI" id="CHEBI:29105"/>
        <label>3</label>
    </ligand>
</feature>
<dbReference type="AlphaFoldDB" id="A0A1Z5HQL4"/>
<feature type="binding site" evidence="7">
    <location>
        <position position="175"/>
    </location>
    <ligand>
        <name>Zn(2+)</name>
        <dbReference type="ChEBI" id="CHEBI:29105"/>
        <label>2</label>
    </ligand>
</feature>
<proteinExistence type="inferred from homology"/>
<feature type="binding site" evidence="7">
    <location>
        <position position="142"/>
    </location>
    <ligand>
        <name>Zn(2+)</name>
        <dbReference type="ChEBI" id="CHEBI:29105"/>
        <label>1</label>
    </ligand>
</feature>
<dbReference type="PROSITE" id="PS51432">
    <property type="entry name" value="AP_NUCLEASE_F2_4"/>
    <property type="match status" value="1"/>
</dbReference>